<feature type="transmembrane region" description="Helical" evidence="8">
    <location>
        <begin position="217"/>
        <end position="236"/>
    </location>
</feature>
<reference evidence="9 10" key="1">
    <citation type="submission" date="2016-02" db="EMBL/GenBank/DDBJ databases">
        <title>Genome sequence of Moorella mulderi DSM 14980.</title>
        <authorList>
            <person name="Poehlein A."/>
            <person name="Daniel R."/>
        </authorList>
    </citation>
    <scope>NUCLEOTIDE SEQUENCE [LARGE SCALE GENOMIC DNA]</scope>
    <source>
        <strain evidence="9 10">DSM 14980</strain>
    </source>
</reference>
<dbReference type="GO" id="GO:0015295">
    <property type="term" value="F:solute:proton symporter activity"/>
    <property type="evidence" value="ECO:0007669"/>
    <property type="project" value="TreeGrafter"/>
</dbReference>
<comment type="function">
    <text evidence="8">Uptake of L-lactate across the membrane. Can also transport D-lactate and glycolate.</text>
</comment>
<feature type="transmembrane region" description="Helical" evidence="8">
    <location>
        <begin position="285"/>
        <end position="307"/>
    </location>
</feature>
<evidence type="ECO:0000256" key="2">
    <source>
        <dbReference type="ARBA" id="ARBA00010100"/>
    </source>
</evidence>
<comment type="subcellular location">
    <subcellularLocation>
        <location evidence="1 8">Cell membrane</location>
        <topology evidence="1 8">Multi-pass membrane protein</topology>
    </subcellularLocation>
</comment>
<accession>A0A151AYD3</accession>
<evidence type="ECO:0000256" key="3">
    <source>
        <dbReference type="ARBA" id="ARBA00022448"/>
    </source>
</evidence>
<evidence type="ECO:0000313" key="9">
    <source>
        <dbReference type="EMBL" id="KYH32417.1"/>
    </source>
</evidence>
<dbReference type="GO" id="GO:0015129">
    <property type="term" value="F:lactate transmembrane transporter activity"/>
    <property type="evidence" value="ECO:0007669"/>
    <property type="project" value="UniProtKB-UniRule"/>
</dbReference>
<keyword evidence="6 8" id="KW-1133">Transmembrane helix</keyword>
<dbReference type="EMBL" id="LTBC01000004">
    <property type="protein sequence ID" value="KYH32417.1"/>
    <property type="molecule type" value="Genomic_DNA"/>
</dbReference>
<sequence>MQGLPQMSVWLWFLCLVPILAVLILMMVFRWSGGRSGVVGWVLTLIVAYIWFGGHLHILSAGTLKGLWATVWVLYIIWGAMTVYNVVDLVGGFKVISDTFTRLTGGNKILQLLVLGWAFPGFVQGVCGYGAPVAVAAPLLVGLGFDPIFAAATALIGHSWAVTFGSLGSSYSILERLTTLDPGRLALFAAFFLGIACVLCGYSIAHMYGGWKCMREGTPAILLIGVTMGAVLNLVANFVAPYVASFVAGAAGLIVGGLVVPKLPMYRPKVADYTTAEVAATNEPYSFNVAFFAYYALIIIVFTVYLIQPLKAYLAGLINIGFPFPETTTLLGFTNKAVKKYQSIAVFTAPGTLIFTAAFLSYLFYKARGLWPEKGGQMLLNRIIKQAMGATMTVTTMTMMGVVMMEVGITRYLAEGLANTGRLYPIFSPWIGVLGAFMTGSNTNSNVLFTGLQWDVAKLLMISPFVILGLQTSGGAIGNMFCPMNVALGTGVTGQGGREGECLRRTALYNAILTFVVGILGWLILYVFFPGIE</sequence>
<protein>
    <recommendedName>
        <fullName evidence="8">L-lactate permease</fullName>
    </recommendedName>
</protein>
<evidence type="ECO:0000256" key="7">
    <source>
        <dbReference type="ARBA" id="ARBA00023136"/>
    </source>
</evidence>
<name>A0A151AYD3_9FIRM</name>
<keyword evidence="5 8" id="KW-0812">Transmembrane</keyword>
<evidence type="ECO:0000256" key="8">
    <source>
        <dbReference type="RuleBase" id="RU365092"/>
    </source>
</evidence>
<evidence type="ECO:0000256" key="4">
    <source>
        <dbReference type="ARBA" id="ARBA00022475"/>
    </source>
</evidence>
<feature type="transmembrane region" description="Helical" evidence="8">
    <location>
        <begin position="242"/>
        <end position="264"/>
    </location>
</feature>
<dbReference type="InterPro" id="IPR003804">
    <property type="entry name" value="Lactate_perm"/>
</dbReference>
<proteinExistence type="inferred from homology"/>
<comment type="similarity">
    <text evidence="2 8">Belongs to the lactate permease family.</text>
</comment>
<dbReference type="AlphaFoldDB" id="A0A151AYD3"/>
<keyword evidence="4 8" id="KW-1003">Cell membrane</keyword>
<feature type="transmembrane region" description="Helical" evidence="8">
    <location>
        <begin position="117"/>
        <end position="141"/>
    </location>
</feature>
<dbReference type="OrthoDB" id="9761056at2"/>
<feature type="transmembrane region" description="Helical" evidence="8">
    <location>
        <begin position="185"/>
        <end position="205"/>
    </location>
</feature>
<dbReference type="PATRIC" id="fig|1122241.3.peg.1728"/>
<keyword evidence="7 8" id="KW-0472">Membrane</keyword>
<feature type="transmembrane region" description="Helical" evidence="8">
    <location>
        <begin position="459"/>
        <end position="486"/>
    </location>
</feature>
<evidence type="ECO:0000313" key="10">
    <source>
        <dbReference type="Proteomes" id="UP000075670"/>
    </source>
</evidence>
<dbReference type="PANTHER" id="PTHR30003:SF0">
    <property type="entry name" value="GLYCOLATE PERMEASE GLCA-RELATED"/>
    <property type="match status" value="1"/>
</dbReference>
<dbReference type="Pfam" id="PF02652">
    <property type="entry name" value="Lactate_perm"/>
    <property type="match status" value="1"/>
</dbReference>
<feature type="transmembrane region" description="Helical" evidence="8">
    <location>
        <begin position="421"/>
        <end position="439"/>
    </location>
</feature>
<dbReference type="RefSeq" id="WP_062283764.1">
    <property type="nucleotide sequence ID" value="NZ_LTBC01000004.1"/>
</dbReference>
<evidence type="ECO:0000256" key="1">
    <source>
        <dbReference type="ARBA" id="ARBA00004651"/>
    </source>
</evidence>
<evidence type="ECO:0000256" key="6">
    <source>
        <dbReference type="ARBA" id="ARBA00022989"/>
    </source>
</evidence>
<dbReference type="Proteomes" id="UP000075670">
    <property type="component" value="Unassembled WGS sequence"/>
</dbReference>
<feature type="transmembrane region" description="Helical" evidence="8">
    <location>
        <begin position="66"/>
        <end position="87"/>
    </location>
</feature>
<feature type="transmembrane region" description="Helical" evidence="8">
    <location>
        <begin position="507"/>
        <end position="529"/>
    </location>
</feature>
<dbReference type="GO" id="GO:0005886">
    <property type="term" value="C:plasma membrane"/>
    <property type="evidence" value="ECO:0007669"/>
    <property type="project" value="UniProtKB-SubCell"/>
</dbReference>
<feature type="transmembrane region" description="Helical" evidence="8">
    <location>
        <begin position="38"/>
        <end position="59"/>
    </location>
</feature>
<feature type="transmembrane region" description="Helical" evidence="8">
    <location>
        <begin position="9"/>
        <end position="32"/>
    </location>
</feature>
<comment type="caution">
    <text evidence="9">The sequence shown here is derived from an EMBL/GenBank/DDBJ whole genome shotgun (WGS) entry which is preliminary data.</text>
</comment>
<feature type="transmembrane region" description="Helical" evidence="8">
    <location>
        <begin position="387"/>
        <end position="409"/>
    </location>
</feature>
<keyword evidence="3 8" id="KW-0813">Transport</keyword>
<feature type="transmembrane region" description="Helical" evidence="8">
    <location>
        <begin position="345"/>
        <end position="365"/>
    </location>
</feature>
<gene>
    <name evidence="9" type="primary">glcA_2</name>
    <name evidence="9" type="ORF">MOMUL_16390</name>
</gene>
<evidence type="ECO:0000256" key="5">
    <source>
        <dbReference type="ARBA" id="ARBA00022692"/>
    </source>
</evidence>
<dbReference type="PANTHER" id="PTHR30003">
    <property type="entry name" value="L-LACTATE PERMEASE"/>
    <property type="match status" value="1"/>
</dbReference>
<feature type="transmembrane region" description="Helical" evidence="8">
    <location>
        <begin position="148"/>
        <end position="173"/>
    </location>
</feature>
<keyword evidence="10" id="KW-1185">Reference proteome</keyword>
<organism evidence="9 10">
    <name type="scientific">Moorella mulderi DSM 14980</name>
    <dbReference type="NCBI Taxonomy" id="1122241"/>
    <lineage>
        <taxon>Bacteria</taxon>
        <taxon>Bacillati</taxon>
        <taxon>Bacillota</taxon>
        <taxon>Clostridia</taxon>
        <taxon>Neomoorellales</taxon>
        <taxon>Neomoorellaceae</taxon>
        <taxon>Neomoorella</taxon>
    </lineage>
</organism>